<dbReference type="Proteomes" id="UP000318199">
    <property type="component" value="Unassembled WGS sequence"/>
</dbReference>
<dbReference type="EMBL" id="VOBQ01000016">
    <property type="protein sequence ID" value="TWO69044.1"/>
    <property type="molecule type" value="Genomic_DNA"/>
</dbReference>
<reference evidence="4 5" key="1">
    <citation type="submission" date="2019-07" db="EMBL/GenBank/DDBJ databases">
        <title>Caenimonas sedimenti sp. nov., isolated from activated sludge.</title>
        <authorList>
            <person name="Xu J."/>
        </authorList>
    </citation>
    <scope>NUCLEOTIDE SEQUENCE [LARGE SCALE GENOMIC DNA]</scope>
    <source>
        <strain evidence="4 5">HX-9-20</strain>
    </source>
</reference>
<protein>
    <submittedName>
        <fullName evidence="4">Helix-turn-helix domain-containing protein</fullName>
    </submittedName>
</protein>
<organism evidence="4 5">
    <name type="scientific">Caenimonas sedimenti</name>
    <dbReference type="NCBI Taxonomy" id="2596921"/>
    <lineage>
        <taxon>Bacteria</taxon>
        <taxon>Pseudomonadati</taxon>
        <taxon>Pseudomonadota</taxon>
        <taxon>Betaproteobacteria</taxon>
        <taxon>Burkholderiales</taxon>
        <taxon>Comamonadaceae</taxon>
        <taxon>Caenimonas</taxon>
    </lineage>
</organism>
<accession>A0A562ZLJ3</accession>
<dbReference type="SUPFAM" id="SSF47413">
    <property type="entry name" value="lambda repressor-like DNA-binding domains"/>
    <property type="match status" value="1"/>
</dbReference>
<comment type="caution">
    <text evidence="4">The sequence shown here is derived from an EMBL/GenBank/DDBJ whole genome shotgun (WGS) entry which is preliminary data.</text>
</comment>
<gene>
    <name evidence="4" type="ORF">FN976_20100</name>
</gene>
<dbReference type="InterPro" id="IPR013096">
    <property type="entry name" value="Cupin_2"/>
</dbReference>
<evidence type="ECO:0000313" key="4">
    <source>
        <dbReference type="EMBL" id="TWO69044.1"/>
    </source>
</evidence>
<dbReference type="PROSITE" id="PS50943">
    <property type="entry name" value="HTH_CROC1"/>
    <property type="match status" value="1"/>
</dbReference>
<evidence type="ECO:0000256" key="2">
    <source>
        <dbReference type="SAM" id="MobiDB-lite"/>
    </source>
</evidence>
<dbReference type="GO" id="GO:0005829">
    <property type="term" value="C:cytosol"/>
    <property type="evidence" value="ECO:0007669"/>
    <property type="project" value="TreeGrafter"/>
</dbReference>
<dbReference type="Gene3D" id="2.60.120.10">
    <property type="entry name" value="Jelly Rolls"/>
    <property type="match status" value="1"/>
</dbReference>
<dbReference type="GO" id="GO:0003700">
    <property type="term" value="F:DNA-binding transcription factor activity"/>
    <property type="evidence" value="ECO:0007669"/>
    <property type="project" value="TreeGrafter"/>
</dbReference>
<dbReference type="CDD" id="cd02209">
    <property type="entry name" value="cupin_XRE_C"/>
    <property type="match status" value="1"/>
</dbReference>
<dbReference type="GO" id="GO:0003677">
    <property type="term" value="F:DNA binding"/>
    <property type="evidence" value="ECO:0007669"/>
    <property type="project" value="UniProtKB-KW"/>
</dbReference>
<dbReference type="InterPro" id="IPR001387">
    <property type="entry name" value="Cro/C1-type_HTH"/>
</dbReference>
<feature type="region of interest" description="Disordered" evidence="2">
    <location>
        <begin position="1"/>
        <end position="28"/>
    </location>
</feature>
<dbReference type="InterPro" id="IPR011051">
    <property type="entry name" value="RmlC_Cupin_sf"/>
</dbReference>
<keyword evidence="1" id="KW-0238">DNA-binding</keyword>
<dbReference type="OrthoDB" id="9805356at2"/>
<dbReference type="RefSeq" id="WP_145894854.1">
    <property type="nucleotide sequence ID" value="NZ_VOBQ01000016.1"/>
</dbReference>
<dbReference type="AlphaFoldDB" id="A0A562ZLJ3"/>
<dbReference type="InterPro" id="IPR010982">
    <property type="entry name" value="Lambda_DNA-bd_dom_sf"/>
</dbReference>
<evidence type="ECO:0000313" key="5">
    <source>
        <dbReference type="Proteomes" id="UP000318199"/>
    </source>
</evidence>
<keyword evidence="5" id="KW-1185">Reference proteome</keyword>
<dbReference type="Gene3D" id="1.10.260.40">
    <property type="entry name" value="lambda repressor-like DNA-binding domains"/>
    <property type="match status" value="1"/>
</dbReference>
<dbReference type="InterPro" id="IPR014710">
    <property type="entry name" value="RmlC-like_jellyroll"/>
</dbReference>
<dbReference type="Pfam" id="PF07883">
    <property type="entry name" value="Cupin_2"/>
    <property type="match status" value="1"/>
</dbReference>
<proteinExistence type="predicted"/>
<dbReference type="SMART" id="SM00530">
    <property type="entry name" value="HTH_XRE"/>
    <property type="match status" value="1"/>
</dbReference>
<sequence length="228" mass="24951">MTVARQRAARKKPSAPAPAPAQPHTLDRETFGRRLRTARKKYGWTLADVAEKSGVSITTISRAERGQLALSYEKFSALARALRIDMGTLFSEAGQADAALRGPIVTRSGEGVTYRGLSFTYEFLATQAAGKQMSPILGTVHARAIQGPEDFARHEGEEFVYVLSGAIDVHFETGDVVHLARGDSLYFDSRMGHAYISTSRQLARTIGATTSESNQMKFAREREDGSRP</sequence>
<dbReference type="InterPro" id="IPR050807">
    <property type="entry name" value="TransReg_Diox_bact_type"/>
</dbReference>
<feature type="domain" description="HTH cro/C1-type" evidence="3">
    <location>
        <begin position="35"/>
        <end position="89"/>
    </location>
</feature>
<evidence type="ECO:0000256" key="1">
    <source>
        <dbReference type="ARBA" id="ARBA00023125"/>
    </source>
</evidence>
<dbReference type="PANTHER" id="PTHR46797">
    <property type="entry name" value="HTH-TYPE TRANSCRIPTIONAL REGULATOR"/>
    <property type="match status" value="1"/>
</dbReference>
<dbReference type="Pfam" id="PF01381">
    <property type="entry name" value="HTH_3"/>
    <property type="match status" value="1"/>
</dbReference>
<dbReference type="CDD" id="cd00093">
    <property type="entry name" value="HTH_XRE"/>
    <property type="match status" value="1"/>
</dbReference>
<name>A0A562ZLJ3_9BURK</name>
<dbReference type="PANTHER" id="PTHR46797:SF20">
    <property type="entry name" value="BLR4304 PROTEIN"/>
    <property type="match status" value="1"/>
</dbReference>
<evidence type="ECO:0000259" key="3">
    <source>
        <dbReference type="PROSITE" id="PS50943"/>
    </source>
</evidence>
<dbReference type="SUPFAM" id="SSF51182">
    <property type="entry name" value="RmlC-like cupins"/>
    <property type="match status" value="1"/>
</dbReference>